<evidence type="ECO:0000313" key="2">
    <source>
        <dbReference type="Proteomes" id="UP001550739"/>
    </source>
</evidence>
<dbReference type="RefSeq" id="WP_361704431.1">
    <property type="nucleotide sequence ID" value="NZ_JBEZVE010000012.1"/>
</dbReference>
<organism evidence="1 2">
    <name type="scientific">Streptomyces sp. 900129855</name>
    <dbReference type="NCBI Taxonomy" id="3155129"/>
    <lineage>
        <taxon>Bacteria</taxon>
        <taxon>Bacillati</taxon>
        <taxon>Actinomycetota</taxon>
        <taxon>Actinomycetes</taxon>
        <taxon>Kitasatosporales</taxon>
        <taxon>Streptomycetaceae</taxon>
        <taxon>Streptomyces</taxon>
    </lineage>
</organism>
<gene>
    <name evidence="1" type="ORF">AB0E89_22870</name>
</gene>
<keyword evidence="2" id="KW-1185">Reference proteome</keyword>
<accession>A0ABV2ZLD2</accession>
<protein>
    <submittedName>
        <fullName evidence="1">Uncharacterized protein</fullName>
    </submittedName>
</protein>
<reference evidence="1 2" key="1">
    <citation type="submission" date="2024-06" db="EMBL/GenBank/DDBJ databases">
        <title>The Natural Products Discovery Center: Release of the First 8490 Sequenced Strains for Exploring Actinobacteria Biosynthetic Diversity.</title>
        <authorList>
            <person name="Kalkreuter E."/>
            <person name="Kautsar S.A."/>
            <person name="Yang D."/>
            <person name="Bader C.D."/>
            <person name="Teijaro C.N."/>
            <person name="Fluegel L."/>
            <person name="Davis C.M."/>
            <person name="Simpson J.R."/>
            <person name="Lauterbach L."/>
            <person name="Steele A.D."/>
            <person name="Gui C."/>
            <person name="Meng S."/>
            <person name="Li G."/>
            <person name="Viehrig K."/>
            <person name="Ye F."/>
            <person name="Su P."/>
            <person name="Kiefer A.F."/>
            <person name="Nichols A."/>
            <person name="Cepeda A.J."/>
            <person name="Yan W."/>
            <person name="Fan B."/>
            <person name="Jiang Y."/>
            <person name="Adhikari A."/>
            <person name="Zheng C.-J."/>
            <person name="Schuster L."/>
            <person name="Cowan T.M."/>
            <person name="Smanski M.J."/>
            <person name="Chevrette M.G."/>
            <person name="De Carvalho L.P.S."/>
            <person name="Shen B."/>
        </authorList>
    </citation>
    <scope>NUCLEOTIDE SEQUENCE [LARGE SCALE GENOMIC DNA]</scope>
    <source>
        <strain evidence="1 2">NPDC033843</strain>
    </source>
</reference>
<comment type="caution">
    <text evidence="1">The sequence shown here is derived from an EMBL/GenBank/DDBJ whole genome shotgun (WGS) entry which is preliminary data.</text>
</comment>
<sequence>MSESLTLNSLSAPLAALRLLAVDFQELPAPNVDVNPIYPNRLALAWHEFNGGFAAFETWRAALGIDADAVTFHVQCDGRTGVMQAQTVYGGADIELTGYTQFPVGGRLSEAVSAA</sequence>
<proteinExistence type="predicted"/>
<dbReference type="Proteomes" id="UP001550739">
    <property type="component" value="Unassembled WGS sequence"/>
</dbReference>
<name>A0ABV2ZLD2_9ACTN</name>
<dbReference type="EMBL" id="JBEZVE010000012">
    <property type="protein sequence ID" value="MEU3783353.1"/>
    <property type="molecule type" value="Genomic_DNA"/>
</dbReference>
<evidence type="ECO:0000313" key="1">
    <source>
        <dbReference type="EMBL" id="MEU3783353.1"/>
    </source>
</evidence>